<accession>A0AAV9V7S4</accession>
<protein>
    <recommendedName>
        <fullName evidence="1">F-box domain-containing protein</fullName>
    </recommendedName>
</protein>
<dbReference type="SUPFAM" id="SSF81383">
    <property type="entry name" value="F-box domain"/>
    <property type="match status" value="1"/>
</dbReference>
<feature type="domain" description="F-box" evidence="1">
    <location>
        <begin position="16"/>
        <end position="48"/>
    </location>
</feature>
<sequence>MAGASAGARSLVARGLSPEVLREIFRYLPIKTLKNLCLSCSLFRQIAAEFAFSWCTVYLHAINGLDVTRMKRILASSIVAIACVRDFAVVLDIESTSAISKSRPGNPVVAASLAERPEQERLLLKVLVRLKASRLRSVSITRHLLLTPETVFAIPKMHPNITHLSIRPGRLVEFLNKPQHPQLDIPFINMTTTWHNLQHLSLDLRQRRIGYNVPGALHIAMEFISRNCATLQSLAVEIDRTPPQLESSDGLHHLLSNVTSDTPGTESDWRPFLSREHTTFPTRLPVLTKLQLTGWPYLLRLQRLFARDLWQPSLLTVLRLDLCRFADKFMTNLADSLTGLKSLALSESCVWSTLAMVLPKLRPLDSLFLRFPCPEGQWTDYAEALRVHRESLRFLWLECLHPDTEQARGAAERTLTESAASSIAKMPRLEELAIPEFLNWPQATFVSSKVLSARSPRILRVLSPPQTVIEQAFRETVVPVAAMRLLATAEVSGKVVTRLPNLQLVVFGAWKMGQTIEGTAGNTPKFWHIRYENDGGELASVVENVTMADVRRLFPKSPILNYDAGERDWVDVVDVEACSTSRPCTACNQ</sequence>
<keyword evidence="3" id="KW-1185">Reference proteome</keyword>
<dbReference type="AlphaFoldDB" id="A0AAV9V7S4"/>
<gene>
    <name evidence="2" type="ORF">TWF696_004586</name>
</gene>
<dbReference type="SUPFAM" id="SSF52047">
    <property type="entry name" value="RNI-like"/>
    <property type="match status" value="1"/>
</dbReference>
<proteinExistence type="predicted"/>
<dbReference type="InterPro" id="IPR001810">
    <property type="entry name" value="F-box_dom"/>
</dbReference>
<reference evidence="2 3" key="1">
    <citation type="submission" date="2019-10" db="EMBL/GenBank/DDBJ databases">
        <authorList>
            <person name="Palmer J.M."/>
        </authorList>
    </citation>
    <scope>NUCLEOTIDE SEQUENCE [LARGE SCALE GENOMIC DNA]</scope>
    <source>
        <strain evidence="2 3">TWF696</strain>
    </source>
</reference>
<dbReference type="Proteomes" id="UP001375240">
    <property type="component" value="Unassembled WGS sequence"/>
</dbReference>
<dbReference type="EMBL" id="JAVHNQ010000002">
    <property type="protein sequence ID" value="KAK6355489.1"/>
    <property type="molecule type" value="Genomic_DNA"/>
</dbReference>
<dbReference type="InterPro" id="IPR036047">
    <property type="entry name" value="F-box-like_dom_sf"/>
</dbReference>
<organism evidence="2 3">
    <name type="scientific">Orbilia brochopaga</name>
    <dbReference type="NCBI Taxonomy" id="3140254"/>
    <lineage>
        <taxon>Eukaryota</taxon>
        <taxon>Fungi</taxon>
        <taxon>Dikarya</taxon>
        <taxon>Ascomycota</taxon>
        <taxon>Pezizomycotina</taxon>
        <taxon>Orbiliomycetes</taxon>
        <taxon>Orbiliales</taxon>
        <taxon>Orbiliaceae</taxon>
        <taxon>Orbilia</taxon>
    </lineage>
</organism>
<dbReference type="InterPro" id="IPR032675">
    <property type="entry name" value="LRR_dom_sf"/>
</dbReference>
<dbReference type="Pfam" id="PF00646">
    <property type="entry name" value="F-box"/>
    <property type="match status" value="1"/>
</dbReference>
<dbReference type="Gene3D" id="3.80.10.10">
    <property type="entry name" value="Ribonuclease Inhibitor"/>
    <property type="match status" value="2"/>
</dbReference>
<evidence type="ECO:0000259" key="1">
    <source>
        <dbReference type="Pfam" id="PF00646"/>
    </source>
</evidence>
<comment type="caution">
    <text evidence="2">The sequence shown here is derived from an EMBL/GenBank/DDBJ whole genome shotgun (WGS) entry which is preliminary data.</text>
</comment>
<name>A0AAV9V7S4_9PEZI</name>
<evidence type="ECO:0000313" key="2">
    <source>
        <dbReference type="EMBL" id="KAK6355489.1"/>
    </source>
</evidence>
<evidence type="ECO:0000313" key="3">
    <source>
        <dbReference type="Proteomes" id="UP001375240"/>
    </source>
</evidence>